<dbReference type="InterPro" id="IPR036396">
    <property type="entry name" value="Cyt_P450_sf"/>
</dbReference>
<comment type="similarity">
    <text evidence="1 2">Belongs to the cytochrome P450 family.</text>
</comment>
<dbReference type="InterPro" id="IPR002397">
    <property type="entry name" value="Cyt_P450_B"/>
</dbReference>
<keyword evidence="2" id="KW-0408">Iron</keyword>
<keyword evidence="2" id="KW-0503">Monooxygenase</keyword>
<accession>A0ABS3VP09</accession>
<dbReference type="Gene3D" id="1.10.630.10">
    <property type="entry name" value="Cytochrome P450"/>
    <property type="match status" value="1"/>
</dbReference>
<comment type="caution">
    <text evidence="4">The sequence shown here is derived from an EMBL/GenBank/DDBJ whole genome shotgun (WGS) entry which is preliminary data.</text>
</comment>
<dbReference type="EMBL" id="WVUH01000059">
    <property type="protein sequence ID" value="MBO4206267.1"/>
    <property type="molecule type" value="Genomic_DNA"/>
</dbReference>
<evidence type="ECO:0000256" key="3">
    <source>
        <dbReference type="SAM" id="MobiDB-lite"/>
    </source>
</evidence>
<dbReference type="CDD" id="cd11031">
    <property type="entry name" value="Cyp158A-like"/>
    <property type="match status" value="1"/>
</dbReference>
<dbReference type="PROSITE" id="PS00086">
    <property type="entry name" value="CYTOCHROME_P450"/>
    <property type="match status" value="1"/>
</dbReference>
<dbReference type="PANTHER" id="PTHR46696">
    <property type="entry name" value="P450, PUTATIVE (EUROFUNG)-RELATED"/>
    <property type="match status" value="1"/>
</dbReference>
<keyword evidence="2" id="KW-0560">Oxidoreductase</keyword>
<name>A0ABS3VP09_MICEH</name>
<evidence type="ECO:0000313" key="4">
    <source>
        <dbReference type="EMBL" id="MBO4206267.1"/>
    </source>
</evidence>
<protein>
    <submittedName>
        <fullName evidence="4">Cytochrome P450</fullName>
    </submittedName>
</protein>
<keyword evidence="2" id="KW-0349">Heme</keyword>
<evidence type="ECO:0000313" key="5">
    <source>
        <dbReference type="Proteomes" id="UP000823521"/>
    </source>
</evidence>
<evidence type="ECO:0000256" key="1">
    <source>
        <dbReference type="ARBA" id="ARBA00010617"/>
    </source>
</evidence>
<dbReference type="InterPro" id="IPR017972">
    <property type="entry name" value="Cyt_P450_CS"/>
</dbReference>
<keyword evidence="5" id="KW-1185">Reference proteome</keyword>
<evidence type="ECO:0000256" key="2">
    <source>
        <dbReference type="RuleBase" id="RU000461"/>
    </source>
</evidence>
<reference evidence="4 5" key="1">
    <citation type="submission" date="2019-12" db="EMBL/GenBank/DDBJ databases">
        <title>Whole genome sequencing of endophytic Actinobacterium Micromonospora sp. MPMI6T.</title>
        <authorList>
            <person name="Evv R."/>
            <person name="Podile A.R."/>
        </authorList>
    </citation>
    <scope>NUCLEOTIDE SEQUENCE [LARGE SCALE GENOMIC DNA]</scope>
    <source>
        <strain evidence="4 5">MPMI6</strain>
    </source>
</reference>
<dbReference type="PRINTS" id="PR00359">
    <property type="entry name" value="BP450"/>
</dbReference>
<dbReference type="Pfam" id="PF00067">
    <property type="entry name" value="p450"/>
    <property type="match status" value="1"/>
</dbReference>
<organism evidence="4 5">
    <name type="scientific">Micromonospora echinofusca</name>
    <dbReference type="NCBI Taxonomy" id="47858"/>
    <lineage>
        <taxon>Bacteria</taxon>
        <taxon>Bacillati</taxon>
        <taxon>Actinomycetota</taxon>
        <taxon>Actinomycetes</taxon>
        <taxon>Micromonosporales</taxon>
        <taxon>Micromonosporaceae</taxon>
        <taxon>Micromonospora</taxon>
    </lineage>
</organism>
<sequence>MTGEAVPRSYPFDPDGEAGTSPVYARYRREQPIVRVRMPYGEPAWLATRHADVKMVHSDPRFSRALAGERDQPRAFPVMPDDNLQGMDPPEHGRLRRLAARVFTAHRVARMRPLIQQITDDLLDRMAQAGPPWDLVEDFAAPLTSGVIAELYGVPPAERPQFAEWAKAQTATTSMSPEQIEDHVGRLQQWVADMVTKRLREPDDDLVGVLVDGYRQAPEISEHEVVTLARLMLAAGHDSVKYQLGHCAYLLLTHPAQLARLVADRTLISSAVEELLRYGKTDEAAVFARYATEDLELSGVPIRAGEPVIPSRISANHDERVFDDPDRLDIGRRHNPHLAFGFGPHHCPGANLARSELQIGLGGLVARFPTLRLAVPASELTWQNGGLARELVSLPVVW</sequence>
<dbReference type="RefSeq" id="WP_208813051.1">
    <property type="nucleotide sequence ID" value="NZ_WVUH01000059.1"/>
</dbReference>
<gene>
    <name evidence="4" type="ORF">GSF22_09640</name>
</gene>
<dbReference type="Proteomes" id="UP000823521">
    <property type="component" value="Unassembled WGS sequence"/>
</dbReference>
<keyword evidence="2" id="KW-0479">Metal-binding</keyword>
<dbReference type="InterPro" id="IPR001128">
    <property type="entry name" value="Cyt_P450"/>
</dbReference>
<proteinExistence type="inferred from homology"/>
<dbReference type="SUPFAM" id="SSF48264">
    <property type="entry name" value="Cytochrome P450"/>
    <property type="match status" value="1"/>
</dbReference>
<dbReference type="PANTHER" id="PTHR46696:SF1">
    <property type="entry name" value="CYTOCHROME P450 YJIB-RELATED"/>
    <property type="match status" value="1"/>
</dbReference>
<feature type="region of interest" description="Disordered" evidence="3">
    <location>
        <begin position="1"/>
        <end position="21"/>
    </location>
</feature>